<reference evidence="1 2" key="1">
    <citation type="journal article" date="2015" name="Nature">
        <title>rRNA introns, odd ribosomes, and small enigmatic genomes across a large radiation of phyla.</title>
        <authorList>
            <person name="Brown C.T."/>
            <person name="Hug L.A."/>
            <person name="Thomas B.C."/>
            <person name="Sharon I."/>
            <person name="Castelle C.J."/>
            <person name="Singh A."/>
            <person name="Wilkins M.J."/>
            <person name="Williams K.H."/>
            <person name="Banfield J.F."/>
        </authorList>
    </citation>
    <scope>NUCLEOTIDE SEQUENCE [LARGE SCALE GENOMIC DNA]</scope>
</reference>
<accession>A0A0G1K6Q3</accession>
<organism evidence="1 2">
    <name type="scientific">Candidatus Collierbacteria bacterium GW2011_GWB2_44_22</name>
    <dbReference type="NCBI Taxonomy" id="1618387"/>
    <lineage>
        <taxon>Bacteria</taxon>
        <taxon>Candidatus Collieribacteriota</taxon>
    </lineage>
</organism>
<name>A0A0G1K6Q3_9BACT</name>
<protein>
    <submittedName>
        <fullName evidence="1">Uncharacterized protein</fullName>
    </submittedName>
</protein>
<evidence type="ECO:0000313" key="1">
    <source>
        <dbReference type="EMBL" id="KKT52012.1"/>
    </source>
</evidence>
<evidence type="ECO:0000313" key="2">
    <source>
        <dbReference type="Proteomes" id="UP000034006"/>
    </source>
</evidence>
<dbReference type="STRING" id="1618387.UW44_C0005G0054"/>
<comment type="caution">
    <text evidence="1">The sequence shown here is derived from an EMBL/GenBank/DDBJ whole genome shotgun (WGS) entry which is preliminary data.</text>
</comment>
<dbReference type="EMBL" id="LCIH01000005">
    <property type="protein sequence ID" value="KKT52012.1"/>
    <property type="molecule type" value="Genomic_DNA"/>
</dbReference>
<proteinExistence type="predicted"/>
<sequence length="127" mass="13821">MIKAIESFNNDVGRYPLSDTSNVIRCYIMANGVVTDPSAPCNGKIFVLTDGVNTTYMNIPSDPVTSQNYPYVSAGGTEFAFYAALENTNDKDILRDAQNNIITYPEVSCGSVPCNYKVTEDGLTKSI</sequence>
<dbReference type="Proteomes" id="UP000034006">
    <property type="component" value="Unassembled WGS sequence"/>
</dbReference>
<dbReference type="AlphaFoldDB" id="A0A0G1K6Q3"/>
<gene>
    <name evidence="1" type="ORF">UW44_C0005G0054</name>
</gene>